<dbReference type="Pfam" id="PF02589">
    <property type="entry name" value="LUD_dom"/>
    <property type="match status" value="1"/>
</dbReference>
<dbReference type="Gene3D" id="3.40.50.10420">
    <property type="entry name" value="NagB/RpiA/CoA transferase-like"/>
    <property type="match status" value="1"/>
</dbReference>
<dbReference type="EMBL" id="JBHSPB010000032">
    <property type="protein sequence ID" value="MFC5724665.1"/>
    <property type="molecule type" value="Genomic_DNA"/>
</dbReference>
<gene>
    <name evidence="2" type="ORF">ACFP1Z_31385</name>
</gene>
<keyword evidence="3" id="KW-1185">Reference proteome</keyword>
<dbReference type="Proteomes" id="UP001596083">
    <property type="component" value="Unassembled WGS sequence"/>
</dbReference>
<dbReference type="PANTHER" id="PTHR43682">
    <property type="entry name" value="LACTATE UTILIZATION PROTEIN C"/>
    <property type="match status" value="1"/>
</dbReference>
<proteinExistence type="predicted"/>
<accession>A0ABW0ZEB2</accession>
<dbReference type="PANTHER" id="PTHR43682:SF1">
    <property type="entry name" value="LACTATE UTILIZATION PROTEIN C"/>
    <property type="match status" value="1"/>
</dbReference>
<protein>
    <submittedName>
        <fullName evidence="2">LUD domain-containing protein</fullName>
    </submittedName>
</protein>
<evidence type="ECO:0000313" key="3">
    <source>
        <dbReference type="Proteomes" id="UP001596083"/>
    </source>
</evidence>
<dbReference type="SUPFAM" id="SSF100950">
    <property type="entry name" value="NagB/RpiA/CoA transferase-like"/>
    <property type="match status" value="1"/>
</dbReference>
<sequence length="182" mass="19629">MRIRHKSKAPARCEPFDHVTDVDRFLGNLHGGKGHRTGPQHLSATIAHVMNSYRAKSVAVPAVLPETWLDDLPADTVVLRDDPPLTLHQLEAAHISLTACALAVATSGAVALDGGPGQGRRVLSLIPERHVCVVRASQIVDTLSGAFFAFTSKRSVMWITAPSDGVLYGRRSLDVIVVDDRV</sequence>
<feature type="domain" description="LUD" evidence="1">
    <location>
        <begin position="88"/>
        <end position="147"/>
    </location>
</feature>
<evidence type="ECO:0000259" key="1">
    <source>
        <dbReference type="Pfam" id="PF02589"/>
    </source>
</evidence>
<evidence type="ECO:0000313" key="2">
    <source>
        <dbReference type="EMBL" id="MFC5724665.1"/>
    </source>
</evidence>
<organism evidence="2 3">
    <name type="scientific">Streptomyces gamaensis</name>
    <dbReference type="NCBI Taxonomy" id="1763542"/>
    <lineage>
        <taxon>Bacteria</taxon>
        <taxon>Bacillati</taxon>
        <taxon>Actinomycetota</taxon>
        <taxon>Actinomycetes</taxon>
        <taxon>Kitasatosporales</taxon>
        <taxon>Streptomycetaceae</taxon>
        <taxon>Streptomyces</taxon>
    </lineage>
</organism>
<dbReference type="InterPro" id="IPR024185">
    <property type="entry name" value="FTHF_cligase-like_sf"/>
</dbReference>
<reference evidence="3" key="1">
    <citation type="journal article" date="2019" name="Int. J. Syst. Evol. Microbiol.">
        <title>The Global Catalogue of Microorganisms (GCM) 10K type strain sequencing project: providing services to taxonomists for standard genome sequencing and annotation.</title>
        <authorList>
            <consortium name="The Broad Institute Genomics Platform"/>
            <consortium name="The Broad Institute Genome Sequencing Center for Infectious Disease"/>
            <person name="Wu L."/>
            <person name="Ma J."/>
        </authorList>
    </citation>
    <scope>NUCLEOTIDE SEQUENCE [LARGE SCALE GENOMIC DNA]</scope>
    <source>
        <strain evidence="3">CGMCC 4.7304</strain>
    </source>
</reference>
<comment type="caution">
    <text evidence="2">The sequence shown here is derived from an EMBL/GenBank/DDBJ whole genome shotgun (WGS) entry which is preliminary data.</text>
</comment>
<dbReference type="InterPro" id="IPR003741">
    <property type="entry name" value="LUD_dom"/>
</dbReference>
<dbReference type="InterPro" id="IPR037171">
    <property type="entry name" value="NagB/RpiA_transferase-like"/>
</dbReference>
<name>A0ABW0ZEB2_9ACTN</name>